<feature type="non-terminal residue" evidence="1">
    <location>
        <position position="159"/>
    </location>
</feature>
<dbReference type="Proteomes" id="UP001596220">
    <property type="component" value="Unassembled WGS sequence"/>
</dbReference>
<reference evidence="2" key="1">
    <citation type="journal article" date="2019" name="Int. J. Syst. Evol. Microbiol.">
        <title>The Global Catalogue of Microorganisms (GCM) 10K type strain sequencing project: providing services to taxonomists for standard genome sequencing and annotation.</title>
        <authorList>
            <consortium name="The Broad Institute Genomics Platform"/>
            <consortium name="The Broad Institute Genome Sequencing Center for Infectious Disease"/>
            <person name="Wu L."/>
            <person name="Ma J."/>
        </authorList>
    </citation>
    <scope>NUCLEOTIDE SEQUENCE [LARGE SCALE GENOMIC DNA]</scope>
    <source>
        <strain evidence="2">CGMCC 4.7246</strain>
    </source>
</reference>
<keyword evidence="1" id="KW-0808">Transferase</keyword>
<organism evidence="1 2">
    <name type="scientific">Saccharothrix lopnurensis</name>
    <dbReference type="NCBI Taxonomy" id="1670621"/>
    <lineage>
        <taxon>Bacteria</taxon>
        <taxon>Bacillati</taxon>
        <taxon>Actinomycetota</taxon>
        <taxon>Actinomycetes</taxon>
        <taxon>Pseudonocardiales</taxon>
        <taxon>Pseudonocardiaceae</taxon>
        <taxon>Saccharothrix</taxon>
    </lineage>
</organism>
<evidence type="ECO:0000313" key="2">
    <source>
        <dbReference type="Proteomes" id="UP001596220"/>
    </source>
</evidence>
<sequence>MAIHFVKHGRCRLVSNRGRSYIGSYVLGKGFVLTPDQADALIQRDPRNRDVLFPYLNGEDLNTRPDCSASRWVINFHDWPEERARSYPDVFTIVERDVKPVRMANNRKVYRDYWWQYAEKRPAMIKAVAGFDRVLVVALVSRTVMPARVLARQVLAHKL</sequence>
<keyword evidence="1" id="KW-0489">Methyltransferase</keyword>
<keyword evidence="2" id="KW-1185">Reference proteome</keyword>
<evidence type="ECO:0000313" key="1">
    <source>
        <dbReference type="EMBL" id="MFC6094962.1"/>
    </source>
</evidence>
<comment type="caution">
    <text evidence="1">The sequence shown here is derived from an EMBL/GenBank/DDBJ whole genome shotgun (WGS) entry which is preliminary data.</text>
</comment>
<protein>
    <submittedName>
        <fullName evidence="1">SAM-dependent DNA methyltransferase</fullName>
    </submittedName>
</protein>
<dbReference type="GO" id="GO:0032259">
    <property type="term" value="P:methylation"/>
    <property type="evidence" value="ECO:0007669"/>
    <property type="project" value="UniProtKB-KW"/>
</dbReference>
<gene>
    <name evidence="1" type="ORF">ACFP3R_37350</name>
</gene>
<dbReference type="GO" id="GO:0008168">
    <property type="term" value="F:methyltransferase activity"/>
    <property type="evidence" value="ECO:0007669"/>
    <property type="project" value="UniProtKB-KW"/>
</dbReference>
<proteinExistence type="predicted"/>
<accession>A0ABW1PJ60</accession>
<dbReference type="EMBL" id="JBHSQO010000089">
    <property type="protein sequence ID" value="MFC6094962.1"/>
    <property type="molecule type" value="Genomic_DNA"/>
</dbReference>
<name>A0ABW1PJ60_9PSEU</name>